<feature type="transmembrane region" description="Helical" evidence="6">
    <location>
        <begin position="114"/>
        <end position="138"/>
    </location>
</feature>
<feature type="region of interest" description="Disordered" evidence="5">
    <location>
        <begin position="1"/>
        <end position="23"/>
    </location>
</feature>
<sequence>MPPLGSAGGPAGPSGGARNAPAAPSTELKRDALGAPSLVFVALAAVAPLSACAANIPLVIGHGNGIAAPLDFALVGAVLLLFSVGFTAMSRHMANAGAFYAYVSEGLGRRMGAAAGYVALFSYNVLTVCTSAMGGYILSNNLAMELGLEIPWWAISLLGWAVIWGLGALGIEAGARFLSVTLVLELAVIAAVAGAVLVQEGPAVLGALSGAPAAVLHGSPGLGLVFAFACFLGFEATADYGEEARDPARTVPLATYAAVVLVGLVFVSAASAMVAALGPEEAVRASQLENAGTILHGIVAARLGEGVGHAYNWLYMVSSVACWLSAHNAASRYLYAFGRAGLLPAALARTHARRKSPLVAGVVQAALGALVAGVCAAAGLSPYAQTGAVASALACVGIMLLEVLLSAAAFAYLRRHRGEPGFAAGAFTTTVAPALSVVLLGAMSVLVLSNLSALTEQDSLVLNVALGLLVPVVAVVGYVLARRRDMRGELPDPATIRVDS</sequence>
<evidence type="ECO:0000256" key="5">
    <source>
        <dbReference type="SAM" id="MobiDB-lite"/>
    </source>
</evidence>
<evidence type="ECO:0000313" key="9">
    <source>
        <dbReference type="Proteomes" id="UP000712527"/>
    </source>
</evidence>
<feature type="transmembrane region" description="Helical" evidence="6">
    <location>
        <begin position="72"/>
        <end position="94"/>
    </location>
</feature>
<name>A0ABS2F0M6_9ACTN</name>
<keyword evidence="2 6" id="KW-0812">Transmembrane</keyword>
<dbReference type="PIRSF" id="PIRSF006060">
    <property type="entry name" value="AA_transporter"/>
    <property type="match status" value="1"/>
</dbReference>
<feature type="transmembrane region" description="Helical" evidence="6">
    <location>
        <begin position="177"/>
        <end position="198"/>
    </location>
</feature>
<evidence type="ECO:0000256" key="2">
    <source>
        <dbReference type="ARBA" id="ARBA00022692"/>
    </source>
</evidence>
<dbReference type="InterPro" id="IPR004841">
    <property type="entry name" value="AA-permease/SLC12A_dom"/>
</dbReference>
<feature type="transmembrane region" description="Helical" evidence="6">
    <location>
        <begin position="389"/>
        <end position="413"/>
    </location>
</feature>
<comment type="caution">
    <text evidence="8">The sequence shown here is derived from an EMBL/GenBank/DDBJ whole genome shotgun (WGS) entry which is preliminary data.</text>
</comment>
<feature type="transmembrane region" description="Helical" evidence="6">
    <location>
        <begin position="254"/>
        <end position="277"/>
    </location>
</feature>
<dbReference type="InterPro" id="IPR050367">
    <property type="entry name" value="APC_superfamily"/>
</dbReference>
<proteinExistence type="predicted"/>
<evidence type="ECO:0000256" key="3">
    <source>
        <dbReference type="ARBA" id="ARBA00022989"/>
    </source>
</evidence>
<evidence type="ECO:0000256" key="4">
    <source>
        <dbReference type="ARBA" id="ARBA00023136"/>
    </source>
</evidence>
<dbReference type="Proteomes" id="UP000712527">
    <property type="component" value="Unassembled WGS sequence"/>
</dbReference>
<keyword evidence="3 6" id="KW-1133">Transmembrane helix</keyword>
<feature type="transmembrane region" description="Helical" evidence="6">
    <location>
        <begin position="425"/>
        <end position="448"/>
    </location>
</feature>
<feature type="transmembrane region" description="Helical" evidence="6">
    <location>
        <begin position="358"/>
        <end position="383"/>
    </location>
</feature>
<feature type="transmembrane region" description="Helical" evidence="6">
    <location>
        <begin position="210"/>
        <end position="234"/>
    </location>
</feature>
<evidence type="ECO:0000256" key="6">
    <source>
        <dbReference type="SAM" id="Phobius"/>
    </source>
</evidence>
<evidence type="ECO:0000259" key="7">
    <source>
        <dbReference type="Pfam" id="PF00324"/>
    </source>
</evidence>
<feature type="transmembrane region" description="Helical" evidence="6">
    <location>
        <begin position="38"/>
        <end position="60"/>
    </location>
</feature>
<dbReference type="PANTHER" id="PTHR42770:SF16">
    <property type="entry name" value="AMINO ACID PERMEASE"/>
    <property type="match status" value="1"/>
</dbReference>
<keyword evidence="4 6" id="KW-0472">Membrane</keyword>
<protein>
    <submittedName>
        <fullName evidence="8">APC family permease</fullName>
    </submittedName>
</protein>
<feature type="domain" description="Amino acid permease/ SLC12A" evidence="7">
    <location>
        <begin position="39"/>
        <end position="483"/>
    </location>
</feature>
<dbReference type="PANTHER" id="PTHR42770">
    <property type="entry name" value="AMINO ACID TRANSPORTER-RELATED"/>
    <property type="match status" value="1"/>
</dbReference>
<comment type="subcellular location">
    <subcellularLocation>
        <location evidence="1">Membrane</location>
        <topology evidence="1">Multi-pass membrane protein</topology>
    </subcellularLocation>
</comment>
<dbReference type="Gene3D" id="1.20.1740.10">
    <property type="entry name" value="Amino acid/polyamine transporter I"/>
    <property type="match status" value="1"/>
</dbReference>
<evidence type="ECO:0000313" key="8">
    <source>
        <dbReference type="EMBL" id="MBM6774531.1"/>
    </source>
</evidence>
<feature type="compositionally biased region" description="Gly residues" evidence="5">
    <location>
        <begin position="1"/>
        <end position="15"/>
    </location>
</feature>
<feature type="transmembrane region" description="Helical" evidence="6">
    <location>
        <begin position="150"/>
        <end position="171"/>
    </location>
</feature>
<dbReference type="EMBL" id="JACSNQ010000003">
    <property type="protein sequence ID" value="MBM6774531.1"/>
    <property type="molecule type" value="Genomic_DNA"/>
</dbReference>
<reference evidence="8 9" key="1">
    <citation type="journal article" date="2021" name="Sci. Rep.">
        <title>The distribution of antibiotic resistance genes in chicken gut microbiota commensals.</title>
        <authorList>
            <person name="Juricova H."/>
            <person name="Matiasovicova J."/>
            <person name="Kubasova T."/>
            <person name="Cejkova D."/>
            <person name="Rychlik I."/>
        </authorList>
    </citation>
    <scope>NUCLEOTIDE SEQUENCE [LARGE SCALE GENOMIC DNA]</scope>
    <source>
        <strain evidence="8 9">An794</strain>
    </source>
</reference>
<gene>
    <name evidence="8" type="ORF">H9X80_03090</name>
</gene>
<dbReference type="Pfam" id="PF00324">
    <property type="entry name" value="AA_permease"/>
    <property type="match status" value="1"/>
</dbReference>
<keyword evidence="9" id="KW-1185">Reference proteome</keyword>
<evidence type="ECO:0000256" key="1">
    <source>
        <dbReference type="ARBA" id="ARBA00004141"/>
    </source>
</evidence>
<feature type="transmembrane region" description="Helical" evidence="6">
    <location>
        <begin position="460"/>
        <end position="481"/>
    </location>
</feature>
<organism evidence="8 9">
    <name type="scientific">Olsenella profusa</name>
    <dbReference type="NCBI Taxonomy" id="138595"/>
    <lineage>
        <taxon>Bacteria</taxon>
        <taxon>Bacillati</taxon>
        <taxon>Actinomycetota</taxon>
        <taxon>Coriobacteriia</taxon>
        <taxon>Coriobacteriales</taxon>
        <taxon>Atopobiaceae</taxon>
        <taxon>Olsenella</taxon>
    </lineage>
</organism>
<dbReference type="RefSeq" id="WP_204792877.1">
    <property type="nucleotide sequence ID" value="NZ_JACSNQ010000003.1"/>
</dbReference>
<accession>A0ABS2F0M6</accession>